<dbReference type="InterPro" id="IPR036942">
    <property type="entry name" value="Beta-barrel_TonB_sf"/>
</dbReference>
<dbReference type="SUPFAM" id="SSF56935">
    <property type="entry name" value="Porins"/>
    <property type="match status" value="1"/>
</dbReference>
<dbReference type="CDD" id="cd01347">
    <property type="entry name" value="ligand_gated_channel"/>
    <property type="match status" value="1"/>
</dbReference>
<comment type="caution">
    <text evidence="9">The sequence shown here is derived from an EMBL/GenBank/DDBJ whole genome shotgun (WGS) entry which is preliminary data.</text>
</comment>
<dbReference type="PANTHER" id="PTHR40980:SF3">
    <property type="entry name" value="TONB-DEPENDENT RECEPTOR-LIKE BETA-BARREL DOMAIN-CONTAINING PROTEIN"/>
    <property type="match status" value="1"/>
</dbReference>
<evidence type="ECO:0000256" key="5">
    <source>
        <dbReference type="RuleBase" id="RU003357"/>
    </source>
</evidence>
<dbReference type="Pfam" id="PF07715">
    <property type="entry name" value="Plug"/>
    <property type="match status" value="1"/>
</dbReference>
<feature type="signal peptide" evidence="6">
    <location>
        <begin position="1"/>
        <end position="39"/>
    </location>
</feature>
<dbReference type="Gene3D" id="2.40.170.20">
    <property type="entry name" value="TonB-dependent receptor, beta-barrel domain"/>
    <property type="match status" value="1"/>
</dbReference>
<evidence type="ECO:0000313" key="10">
    <source>
        <dbReference type="Proteomes" id="UP001589773"/>
    </source>
</evidence>
<keyword evidence="3 5" id="KW-0472">Membrane</keyword>
<feature type="domain" description="TonB-dependent receptor plug" evidence="8">
    <location>
        <begin position="75"/>
        <end position="178"/>
    </location>
</feature>
<dbReference type="EMBL" id="JBHLWP010000013">
    <property type="protein sequence ID" value="MFC0253337.1"/>
    <property type="molecule type" value="Genomic_DNA"/>
</dbReference>
<evidence type="ECO:0000256" key="6">
    <source>
        <dbReference type="SAM" id="SignalP"/>
    </source>
</evidence>
<keyword evidence="9" id="KW-0675">Receptor</keyword>
<dbReference type="Pfam" id="PF00593">
    <property type="entry name" value="TonB_dep_Rec_b-barrel"/>
    <property type="match status" value="1"/>
</dbReference>
<comment type="similarity">
    <text evidence="2 5">Belongs to the TonB-dependent receptor family.</text>
</comment>
<proteinExistence type="inferred from homology"/>
<evidence type="ECO:0000259" key="8">
    <source>
        <dbReference type="Pfam" id="PF07715"/>
    </source>
</evidence>
<name>A0ABV6FJ48_9BURK</name>
<evidence type="ECO:0000256" key="4">
    <source>
        <dbReference type="ARBA" id="ARBA00023237"/>
    </source>
</evidence>
<keyword evidence="10" id="KW-1185">Reference proteome</keyword>
<dbReference type="InterPro" id="IPR010104">
    <property type="entry name" value="TonB_rcpt_bac"/>
</dbReference>
<keyword evidence="4" id="KW-0998">Cell outer membrane</keyword>
<evidence type="ECO:0000256" key="1">
    <source>
        <dbReference type="ARBA" id="ARBA00004442"/>
    </source>
</evidence>
<evidence type="ECO:0000259" key="7">
    <source>
        <dbReference type="Pfam" id="PF00593"/>
    </source>
</evidence>
<evidence type="ECO:0000256" key="2">
    <source>
        <dbReference type="ARBA" id="ARBA00009810"/>
    </source>
</evidence>
<reference evidence="9 10" key="1">
    <citation type="submission" date="2024-09" db="EMBL/GenBank/DDBJ databases">
        <authorList>
            <person name="Sun Q."/>
            <person name="Mori K."/>
        </authorList>
    </citation>
    <scope>NUCLEOTIDE SEQUENCE [LARGE SCALE GENOMIC DNA]</scope>
    <source>
        <strain evidence="9 10">CCM 7792</strain>
    </source>
</reference>
<dbReference type="InterPro" id="IPR037066">
    <property type="entry name" value="Plug_dom_sf"/>
</dbReference>
<dbReference type="InterPro" id="IPR012910">
    <property type="entry name" value="Plug_dom"/>
</dbReference>
<keyword evidence="5" id="KW-0798">TonB box</keyword>
<dbReference type="RefSeq" id="WP_379680368.1">
    <property type="nucleotide sequence ID" value="NZ_JBHLWP010000013.1"/>
</dbReference>
<keyword evidence="6" id="KW-0732">Signal</keyword>
<feature type="domain" description="TonB-dependent receptor-like beta-barrel" evidence="7">
    <location>
        <begin position="424"/>
        <end position="859"/>
    </location>
</feature>
<dbReference type="PANTHER" id="PTHR40980">
    <property type="entry name" value="PLUG DOMAIN-CONTAINING PROTEIN"/>
    <property type="match status" value="1"/>
</dbReference>
<feature type="chain" id="PRO_5047027285" evidence="6">
    <location>
        <begin position="40"/>
        <end position="892"/>
    </location>
</feature>
<sequence>MKIFATKRAAEPVRLAFQLSPVATGCAIFVAAMAGNVNAQTSGTGTSTTPTIEGPVTTVTVTGIRRAIEDAIAVKRESTGIVEAISAEDIGKLPDVSIAESLARLPGLSAQRVNGQAQSISIRGTSGDLSTALLNGREQVTTSSDRTVEYDQYPSELINAVTVYKTSDAGVIGQGLSGTVDLQTIKPLSLRERTISVNVRGEKNSKGSISAGSPDTGSRVSASYIDQFANRTIGVAIGYARQDKPNVGEQFETWDWVDSGGNPNVKVPKGIKALAITGDQVRDGLMGVLEFRPNRNFSSTFDVYHSRFDQEEIRRGMEIPLKDDGDVTFTNRRTVNGVMVEGIANNVNPVVRNNRMTREDKLTAFGWNNRFTSGDWVGIVDVSRSKADHREELVEINAGRAARQTLDFSYAGGQIPTLGLTGVYDDPSQIRIGGQFGEGYVNAPHMTDEMTSARASIERKFDSNLFSSLELGFNVSKREKEKQHLETGFSKIGEGSFAANVVNGSQDLFGLPNTLSWDIPGVLGQNFGPYTPAILVPWGATKNWTIEEKVKTGYAKLNIDTELMAMPLRGNIGIQVVKTDQSSTANTLRAWPFADLVPLTDGKKYTDYLPSMNLAWSLPEQQFIRFGAGKTLARAKLNQLNAALEVGLTAQSTGTPWGSGGNAQLDPWRAKQVDLSYEKYFGNKGYVSVAGFYKDLTSYIYTVTTPRDFSEYRLVGATTNIGTMTQPRNGEGGSIEGLELAASAPLDMIHPMLNGFGVTANASFTNSEITILDQRFAGMNIPLPGLSKRVFNVTAYYENEGFSARVSQRYRSDFVGEIGGIGGATELTYVKADKVVDLQLGYDFKSVKGLSVLFQVNNLTDTAFRSYAGTEDRPRGYSKYGRQMLFGLNYKL</sequence>
<dbReference type="NCBIfam" id="TIGR01782">
    <property type="entry name" value="TonB-Xanth-Caul"/>
    <property type="match status" value="1"/>
</dbReference>
<dbReference type="Proteomes" id="UP001589773">
    <property type="component" value="Unassembled WGS sequence"/>
</dbReference>
<dbReference type="Gene3D" id="2.170.130.10">
    <property type="entry name" value="TonB-dependent receptor, plug domain"/>
    <property type="match status" value="1"/>
</dbReference>
<comment type="subcellular location">
    <subcellularLocation>
        <location evidence="1 5">Cell outer membrane</location>
    </subcellularLocation>
</comment>
<dbReference type="PROSITE" id="PS51257">
    <property type="entry name" value="PROKAR_LIPOPROTEIN"/>
    <property type="match status" value="1"/>
</dbReference>
<protein>
    <submittedName>
        <fullName evidence="9">TonB-dependent receptor</fullName>
    </submittedName>
</protein>
<evidence type="ECO:0000256" key="3">
    <source>
        <dbReference type="ARBA" id="ARBA00023136"/>
    </source>
</evidence>
<evidence type="ECO:0000313" key="9">
    <source>
        <dbReference type="EMBL" id="MFC0253337.1"/>
    </source>
</evidence>
<dbReference type="InterPro" id="IPR000531">
    <property type="entry name" value="Beta-barrel_TonB"/>
</dbReference>
<gene>
    <name evidence="9" type="ORF">ACFFJK_15670</name>
</gene>
<accession>A0ABV6FJ48</accession>
<organism evidence="9 10">
    <name type="scientific">Massilia consociata</name>
    <dbReference type="NCBI Taxonomy" id="760117"/>
    <lineage>
        <taxon>Bacteria</taxon>
        <taxon>Pseudomonadati</taxon>
        <taxon>Pseudomonadota</taxon>
        <taxon>Betaproteobacteria</taxon>
        <taxon>Burkholderiales</taxon>
        <taxon>Oxalobacteraceae</taxon>
        <taxon>Telluria group</taxon>
        <taxon>Massilia</taxon>
    </lineage>
</organism>